<reference evidence="2" key="1">
    <citation type="journal article" date="2021" name="PeerJ">
        <title>Extensive microbial diversity within the chicken gut microbiome revealed by metagenomics and culture.</title>
        <authorList>
            <person name="Gilroy R."/>
            <person name="Ravi A."/>
            <person name="Getino M."/>
            <person name="Pursley I."/>
            <person name="Horton D.L."/>
            <person name="Alikhan N.F."/>
            <person name="Baker D."/>
            <person name="Gharbi K."/>
            <person name="Hall N."/>
            <person name="Watson M."/>
            <person name="Adriaenssens E.M."/>
            <person name="Foster-Nyarko E."/>
            <person name="Jarju S."/>
            <person name="Secka A."/>
            <person name="Antonio M."/>
            <person name="Oren A."/>
            <person name="Chaudhuri R.R."/>
            <person name="La Ragione R."/>
            <person name="Hildebrand F."/>
            <person name="Pallen M.J."/>
        </authorList>
    </citation>
    <scope>NUCLEOTIDE SEQUENCE</scope>
    <source>
        <strain evidence="2">CHK33-7979</strain>
    </source>
</reference>
<feature type="chain" id="PRO_5039534946" evidence="1">
    <location>
        <begin position="18"/>
        <end position="155"/>
    </location>
</feature>
<name>A0A9D1Z6R8_9FIRM</name>
<dbReference type="InterPro" id="IPR025648">
    <property type="entry name" value="DUF4358"/>
</dbReference>
<proteinExistence type="predicted"/>
<evidence type="ECO:0000313" key="3">
    <source>
        <dbReference type="Proteomes" id="UP000886824"/>
    </source>
</evidence>
<dbReference type="AlphaFoldDB" id="A0A9D1Z6R8"/>
<dbReference type="Pfam" id="PF14270">
    <property type="entry name" value="DUF4358"/>
    <property type="match status" value="1"/>
</dbReference>
<dbReference type="PROSITE" id="PS51257">
    <property type="entry name" value="PROKAR_LIPOPROTEIN"/>
    <property type="match status" value="1"/>
</dbReference>
<evidence type="ECO:0000256" key="1">
    <source>
        <dbReference type="SAM" id="SignalP"/>
    </source>
</evidence>
<protein>
    <submittedName>
        <fullName evidence="2">DUF4358 domain-containing protein</fullName>
    </submittedName>
</protein>
<gene>
    <name evidence="2" type="ORF">H9826_10040</name>
</gene>
<dbReference type="Proteomes" id="UP000886824">
    <property type="component" value="Unassembled WGS sequence"/>
</dbReference>
<feature type="signal peptide" evidence="1">
    <location>
        <begin position="1"/>
        <end position="17"/>
    </location>
</feature>
<accession>A0A9D1Z6R8</accession>
<dbReference type="EMBL" id="DXCX01000103">
    <property type="protein sequence ID" value="HIY74290.1"/>
    <property type="molecule type" value="Genomic_DNA"/>
</dbReference>
<evidence type="ECO:0000313" key="2">
    <source>
        <dbReference type="EMBL" id="HIY74290.1"/>
    </source>
</evidence>
<reference evidence="2" key="2">
    <citation type="submission" date="2021-04" db="EMBL/GenBank/DDBJ databases">
        <authorList>
            <person name="Gilroy R."/>
        </authorList>
    </citation>
    <scope>NUCLEOTIDE SEQUENCE</scope>
    <source>
        <strain evidence="2">CHK33-7979</strain>
    </source>
</reference>
<sequence length="155" mass="16196">MKKLMVVLTALTLAVLAACGGKDPAPSGYDPQTTAQALLDSGAFTQELSQLDADLVSAYLGLESQPEEAVVYTSMEGGYEELAVLTMADEGSAASAKQAVEEHVTAQTETETEVQYKPEDLPKLKDAVIRQAGNTVVLVVAADYDAVSTVLDGNG</sequence>
<comment type="caution">
    <text evidence="2">The sequence shown here is derived from an EMBL/GenBank/DDBJ whole genome shotgun (WGS) entry which is preliminary data.</text>
</comment>
<keyword evidence="1" id="KW-0732">Signal</keyword>
<organism evidence="2 3">
    <name type="scientific">Candidatus Intestinimonas merdavium</name>
    <dbReference type="NCBI Taxonomy" id="2838622"/>
    <lineage>
        <taxon>Bacteria</taxon>
        <taxon>Bacillati</taxon>
        <taxon>Bacillota</taxon>
        <taxon>Clostridia</taxon>
        <taxon>Eubacteriales</taxon>
        <taxon>Intestinimonas</taxon>
    </lineage>
</organism>